<evidence type="ECO:0000313" key="1">
    <source>
        <dbReference type="EMBL" id="MBB6076353.1"/>
    </source>
</evidence>
<proteinExistence type="predicted"/>
<name>A0A7W9WGK6_9ACTN</name>
<protein>
    <submittedName>
        <fullName evidence="1">Uncharacterized protein</fullName>
    </submittedName>
</protein>
<reference evidence="1 2" key="1">
    <citation type="submission" date="2020-08" db="EMBL/GenBank/DDBJ databases">
        <title>Genomic Encyclopedia of Type Strains, Phase IV (KMG-IV): sequencing the most valuable type-strain genomes for metagenomic binning, comparative biology and taxonomic classification.</title>
        <authorList>
            <person name="Goeker M."/>
        </authorList>
    </citation>
    <scope>NUCLEOTIDE SEQUENCE [LARGE SCALE GENOMIC DNA]</scope>
    <source>
        <strain evidence="1 2">DSM 43350</strain>
    </source>
</reference>
<sequence length="31" mass="3499">MDLSRQRSTLYNTPMPYSQFFSGGQAFHGAC</sequence>
<comment type="caution">
    <text evidence="1">The sequence shown here is derived from an EMBL/GenBank/DDBJ whole genome shotgun (WGS) entry which is preliminary data.</text>
</comment>
<dbReference type="AlphaFoldDB" id="A0A7W9WGK6"/>
<gene>
    <name evidence="1" type="ORF">HNR57_002258</name>
</gene>
<evidence type="ECO:0000313" key="2">
    <source>
        <dbReference type="Proteomes" id="UP000591537"/>
    </source>
</evidence>
<accession>A0A7W9WGK6</accession>
<dbReference type="EMBL" id="JACHGV010000003">
    <property type="protein sequence ID" value="MBB6076353.1"/>
    <property type="molecule type" value="Genomic_DNA"/>
</dbReference>
<keyword evidence="2" id="KW-1185">Reference proteome</keyword>
<organism evidence="1 2">
    <name type="scientific">Streptomyces paradoxus</name>
    <dbReference type="NCBI Taxonomy" id="66375"/>
    <lineage>
        <taxon>Bacteria</taxon>
        <taxon>Bacillati</taxon>
        <taxon>Actinomycetota</taxon>
        <taxon>Actinomycetes</taxon>
        <taxon>Kitasatosporales</taxon>
        <taxon>Streptomycetaceae</taxon>
        <taxon>Streptomyces</taxon>
    </lineage>
</organism>
<dbReference type="Proteomes" id="UP000591537">
    <property type="component" value="Unassembled WGS sequence"/>
</dbReference>